<feature type="compositionally biased region" description="Low complexity" evidence="1">
    <location>
        <begin position="30"/>
        <end position="40"/>
    </location>
</feature>
<feature type="region of interest" description="Disordered" evidence="1">
    <location>
        <begin position="25"/>
        <end position="48"/>
    </location>
</feature>
<dbReference type="RefSeq" id="WP_344032592.1">
    <property type="nucleotide sequence ID" value="NZ_BAAABX010000086.1"/>
</dbReference>
<dbReference type="InterPro" id="IPR001900">
    <property type="entry name" value="RNase_II/R"/>
</dbReference>
<dbReference type="InterPro" id="IPR050180">
    <property type="entry name" value="RNR_Ribonuclease"/>
</dbReference>
<feature type="domain" description="RNB" evidence="2">
    <location>
        <begin position="54"/>
        <end position="379"/>
    </location>
</feature>
<evidence type="ECO:0000256" key="1">
    <source>
        <dbReference type="SAM" id="MobiDB-lite"/>
    </source>
</evidence>
<keyword evidence="4" id="KW-1185">Reference proteome</keyword>
<dbReference type="InterPro" id="IPR040596">
    <property type="entry name" value="RNase_II_C_S1"/>
</dbReference>
<dbReference type="Pfam" id="PF18614">
    <property type="entry name" value="RNase_II_C_S1"/>
    <property type="match status" value="1"/>
</dbReference>
<reference evidence="3 4" key="1">
    <citation type="journal article" date="2019" name="Int. J. Syst. Evol. Microbiol.">
        <title>The Global Catalogue of Microorganisms (GCM) 10K type strain sequencing project: providing services to taxonomists for standard genome sequencing and annotation.</title>
        <authorList>
            <consortium name="The Broad Institute Genomics Platform"/>
            <consortium name="The Broad Institute Genome Sequencing Center for Infectious Disease"/>
            <person name="Wu L."/>
            <person name="Ma J."/>
        </authorList>
    </citation>
    <scope>NUCLEOTIDE SEQUENCE [LARGE SCALE GENOMIC DNA]</scope>
    <source>
        <strain evidence="3 4">JCM 4788</strain>
    </source>
</reference>
<evidence type="ECO:0000313" key="3">
    <source>
        <dbReference type="EMBL" id="GAA0436701.1"/>
    </source>
</evidence>
<dbReference type="SUPFAM" id="SSF50249">
    <property type="entry name" value="Nucleic acid-binding proteins"/>
    <property type="match status" value="1"/>
</dbReference>
<name>A0ABN0Z716_9ACTN</name>
<gene>
    <name evidence="3" type="ORF">GCM10010357_67710</name>
</gene>
<evidence type="ECO:0000313" key="4">
    <source>
        <dbReference type="Proteomes" id="UP001500879"/>
    </source>
</evidence>
<proteinExistence type="predicted"/>
<dbReference type="InterPro" id="IPR012340">
    <property type="entry name" value="NA-bd_OB-fold"/>
</dbReference>
<dbReference type="Proteomes" id="UP001500879">
    <property type="component" value="Unassembled WGS sequence"/>
</dbReference>
<dbReference type="Pfam" id="PF00773">
    <property type="entry name" value="RNB"/>
    <property type="match status" value="1"/>
</dbReference>
<dbReference type="SMART" id="SM00955">
    <property type="entry name" value="RNB"/>
    <property type="match status" value="1"/>
</dbReference>
<dbReference type="EMBL" id="BAAABX010000086">
    <property type="protein sequence ID" value="GAA0436701.1"/>
    <property type="molecule type" value="Genomic_DNA"/>
</dbReference>
<dbReference type="PANTHER" id="PTHR23355:SF9">
    <property type="entry name" value="DIS3-LIKE EXONUCLEASE 2"/>
    <property type="match status" value="1"/>
</dbReference>
<accession>A0ABN0Z716</accession>
<comment type="caution">
    <text evidence="3">The sequence shown here is derived from an EMBL/GenBank/DDBJ whole genome shotgun (WGS) entry which is preliminary data.</text>
</comment>
<organism evidence="3 4">
    <name type="scientific">Streptomyces luteireticuli</name>
    <dbReference type="NCBI Taxonomy" id="173858"/>
    <lineage>
        <taxon>Bacteria</taxon>
        <taxon>Bacillati</taxon>
        <taxon>Actinomycetota</taxon>
        <taxon>Actinomycetes</taxon>
        <taxon>Kitasatosporales</taxon>
        <taxon>Streptomycetaceae</taxon>
        <taxon>Streptomyces</taxon>
    </lineage>
</organism>
<protein>
    <submittedName>
        <fullName evidence="3">RNB domain-containing ribonuclease</fullName>
    </submittedName>
</protein>
<sequence>MPRRDIRVTEDEERAPLRKALRELRERTHAPSAFPTAAQAEAERAARRRPRLPAYDATGLPLFTLDPPGVRELGRALHLTRRPGGGYRVHYAVADIAAFVTPGGALDAEAHRRAVTVHYPDTRVPLLPLVLCEDAASLLPDHDRPALLWELDLAADGSVVRADLRRALVRSHARLDHAGAQRAIDTGTAEEPLVLLREAGLLRRELERALGGVSLNAPVQEVVRRDDRYLLEYRTPPPTQEWSARLALMTGTAAAGLMLASGTGVLRTLPSLPGDGPLATLRHTARALGVNWPDTLPYPAMLRALAPSHPQHAAFLQRCTGLLHRAGYTVFDRERPTRRPRPADPVHAAVAAPYAHCTAPLRRLADRYALELCLAAASGAEAPEWVRSALDGLPGEMAAGAARAEEAERGCAALVEAAVLRDRIGEIFDAHVVDVVPSRPTAGTVHLRDPAVRGHIEGDGDGPPLPLGHRMRVRLIEAAPGRAEIWFAPA</sequence>
<evidence type="ECO:0000259" key="2">
    <source>
        <dbReference type="SMART" id="SM00955"/>
    </source>
</evidence>
<dbReference type="PANTHER" id="PTHR23355">
    <property type="entry name" value="RIBONUCLEASE"/>
    <property type="match status" value="1"/>
</dbReference>